<proteinExistence type="predicted"/>
<sequence length="254" mass="29124">MSQFNIMKFSYLILLAFILNAGCAFGSSDQTPEETDTILPAFTTAELIGKGNPTMVGNGYKLLPEVAKQFELMKADAQKAGFKIQVISSYRNYTYQNGIWERKYKANQAKKIAAKENIEKIIEYSTIPGTSRHHWGTDLDIIDGTRGIPADPLNEKHFNEGGSMHKFKLWLDENASKYGFYLVYTDNSARKGFKYEPWHFTYKAISEPMLQAYKKLDIKKVLQENKLLGSENFTDDFIEKYRKENILDINPVIK</sequence>
<name>A0A376GF48_9FLAO</name>
<keyword evidence="3" id="KW-0121">Carboxypeptidase</keyword>
<dbReference type="GO" id="GO:0006508">
    <property type="term" value="P:proteolysis"/>
    <property type="evidence" value="ECO:0007669"/>
    <property type="project" value="InterPro"/>
</dbReference>
<keyword evidence="1" id="KW-0732">Signal</keyword>
<feature type="signal peptide" evidence="1">
    <location>
        <begin position="1"/>
        <end position="26"/>
    </location>
</feature>
<organism evidence="3 4">
    <name type="scientific">Empedobacter falsenii</name>
    <dbReference type="NCBI Taxonomy" id="343874"/>
    <lineage>
        <taxon>Bacteria</taxon>
        <taxon>Pseudomonadati</taxon>
        <taxon>Bacteroidota</taxon>
        <taxon>Flavobacteriia</taxon>
        <taxon>Flavobacteriales</taxon>
        <taxon>Weeksellaceae</taxon>
        <taxon>Empedobacter</taxon>
    </lineage>
</organism>
<dbReference type="InterPro" id="IPR003709">
    <property type="entry name" value="VanY-like_core_dom"/>
</dbReference>
<accession>A0A376GF48</accession>
<dbReference type="Pfam" id="PF02557">
    <property type="entry name" value="VanY"/>
    <property type="match status" value="1"/>
</dbReference>
<evidence type="ECO:0000313" key="4">
    <source>
        <dbReference type="Proteomes" id="UP000254737"/>
    </source>
</evidence>
<dbReference type="EMBL" id="UFXS01000001">
    <property type="protein sequence ID" value="STD58994.1"/>
    <property type="molecule type" value="Genomic_DNA"/>
</dbReference>
<dbReference type="GO" id="GO:0004180">
    <property type="term" value="F:carboxypeptidase activity"/>
    <property type="evidence" value="ECO:0007669"/>
    <property type="project" value="UniProtKB-KW"/>
</dbReference>
<evidence type="ECO:0000259" key="2">
    <source>
        <dbReference type="Pfam" id="PF02557"/>
    </source>
</evidence>
<dbReference type="PANTHER" id="PTHR34385">
    <property type="entry name" value="D-ALANYL-D-ALANINE CARBOXYPEPTIDASE"/>
    <property type="match status" value="1"/>
</dbReference>
<evidence type="ECO:0000256" key="1">
    <source>
        <dbReference type="SAM" id="SignalP"/>
    </source>
</evidence>
<evidence type="ECO:0000313" key="3">
    <source>
        <dbReference type="EMBL" id="STD58994.1"/>
    </source>
</evidence>
<dbReference type="Gene3D" id="3.30.1380.10">
    <property type="match status" value="1"/>
</dbReference>
<keyword evidence="3" id="KW-0645">Protease</keyword>
<dbReference type="InterPro" id="IPR052179">
    <property type="entry name" value="DD-CPase-like"/>
</dbReference>
<feature type="chain" id="PRO_5016877958" evidence="1">
    <location>
        <begin position="27"/>
        <end position="254"/>
    </location>
</feature>
<dbReference type="Proteomes" id="UP000254737">
    <property type="component" value="Unassembled WGS sequence"/>
</dbReference>
<feature type="domain" description="D-alanyl-D-alanine carboxypeptidase-like core" evidence="2">
    <location>
        <begin position="61"/>
        <end position="203"/>
    </location>
</feature>
<dbReference type="STRING" id="343874.GCA_000805695_01034"/>
<dbReference type="PANTHER" id="PTHR34385:SF1">
    <property type="entry name" value="PEPTIDOGLYCAN L-ALANYL-D-GLUTAMATE ENDOPEPTIDASE CWLK"/>
    <property type="match status" value="1"/>
</dbReference>
<protein>
    <submittedName>
        <fullName evidence="3">D-alanyl-D-alanine carboxypeptidase</fullName>
    </submittedName>
</protein>
<dbReference type="SUPFAM" id="SSF55166">
    <property type="entry name" value="Hedgehog/DD-peptidase"/>
    <property type="match status" value="1"/>
</dbReference>
<dbReference type="AlphaFoldDB" id="A0A376GF48"/>
<dbReference type="CDD" id="cd14847">
    <property type="entry name" value="DD-carboxypeptidase_like"/>
    <property type="match status" value="1"/>
</dbReference>
<gene>
    <name evidence="3" type="ORF">NCTC13456_02623</name>
</gene>
<keyword evidence="3" id="KW-0378">Hydrolase</keyword>
<dbReference type="InterPro" id="IPR009045">
    <property type="entry name" value="Zn_M74/Hedgehog-like"/>
</dbReference>
<reference evidence="3 4" key="1">
    <citation type="submission" date="2018-06" db="EMBL/GenBank/DDBJ databases">
        <authorList>
            <consortium name="Pathogen Informatics"/>
            <person name="Doyle S."/>
        </authorList>
    </citation>
    <scope>NUCLEOTIDE SEQUENCE [LARGE SCALE GENOMIC DNA]</scope>
    <source>
        <strain evidence="3 4">NCTC13456</strain>
    </source>
</reference>